<dbReference type="InterPro" id="IPR005906">
    <property type="entry name" value="LysW"/>
</dbReference>
<dbReference type="PANTHER" id="PTHR40393">
    <property type="entry name" value="LYSINE BIOSYNTHESIS PROTEIN-RELATED-RELATED"/>
    <property type="match status" value="1"/>
</dbReference>
<sequence>MDTQCVSCAGPLQIPADSYQGEIVSCPGCAAELEIQSTAPLALAIAPEPEEDWGE</sequence>
<protein>
    <submittedName>
        <fullName evidence="1">Lysine biosynthesis protein LysW</fullName>
    </submittedName>
</protein>
<accession>A0ABV8TRD4</accession>
<name>A0ABV8TRD4_9ACTN</name>
<organism evidence="1 2">
    <name type="scientific">Streptomyces andamanensis</name>
    <dbReference type="NCBI Taxonomy" id="1565035"/>
    <lineage>
        <taxon>Bacteria</taxon>
        <taxon>Bacillati</taxon>
        <taxon>Actinomycetota</taxon>
        <taxon>Actinomycetes</taxon>
        <taxon>Kitasatosporales</taxon>
        <taxon>Streptomycetaceae</taxon>
        <taxon>Streptomyces</taxon>
    </lineage>
</organism>
<proteinExistence type="predicted"/>
<dbReference type="Pfam" id="PF21344">
    <property type="entry name" value="Zn_ribbon_LysW"/>
    <property type="match status" value="1"/>
</dbReference>
<keyword evidence="2" id="KW-1185">Reference proteome</keyword>
<reference evidence="2" key="1">
    <citation type="journal article" date="2019" name="Int. J. Syst. Evol. Microbiol.">
        <title>The Global Catalogue of Microorganisms (GCM) 10K type strain sequencing project: providing services to taxonomists for standard genome sequencing and annotation.</title>
        <authorList>
            <consortium name="The Broad Institute Genomics Platform"/>
            <consortium name="The Broad Institute Genome Sequencing Center for Infectious Disease"/>
            <person name="Wu L."/>
            <person name="Ma J."/>
        </authorList>
    </citation>
    <scope>NUCLEOTIDE SEQUENCE [LARGE SCALE GENOMIC DNA]</scope>
    <source>
        <strain evidence="2">PCU 347</strain>
    </source>
</reference>
<dbReference type="Proteomes" id="UP001595824">
    <property type="component" value="Unassembled WGS sequence"/>
</dbReference>
<evidence type="ECO:0000313" key="1">
    <source>
        <dbReference type="EMBL" id="MFC4333111.1"/>
    </source>
</evidence>
<gene>
    <name evidence="1" type="ORF">ACFPC0_36200</name>
</gene>
<dbReference type="RefSeq" id="WP_018569679.1">
    <property type="nucleotide sequence ID" value="NZ_JBHSDP010000029.1"/>
</dbReference>
<evidence type="ECO:0000313" key="2">
    <source>
        <dbReference type="Proteomes" id="UP001595824"/>
    </source>
</evidence>
<dbReference type="Gene3D" id="2.20.28.160">
    <property type="match status" value="1"/>
</dbReference>
<dbReference type="PANTHER" id="PTHR40393:SF1">
    <property type="entry name" value="LYSINE BIOSYNTHESIS PROTEIN-RELATED"/>
    <property type="match status" value="1"/>
</dbReference>
<dbReference type="EMBL" id="JBHSDP010000029">
    <property type="protein sequence ID" value="MFC4333111.1"/>
    <property type="molecule type" value="Genomic_DNA"/>
</dbReference>
<comment type="caution">
    <text evidence="1">The sequence shown here is derived from an EMBL/GenBank/DDBJ whole genome shotgun (WGS) entry which is preliminary data.</text>
</comment>